<name>A0A1I1NJ11_9GAMM</name>
<proteinExistence type="predicted"/>
<evidence type="ECO:0008006" key="3">
    <source>
        <dbReference type="Google" id="ProtNLM"/>
    </source>
</evidence>
<gene>
    <name evidence="1" type="ORF">SAMN05660831_00298</name>
</gene>
<organism evidence="1 2">
    <name type="scientific">Thiohalospira halophila DSM 15071</name>
    <dbReference type="NCBI Taxonomy" id="1123397"/>
    <lineage>
        <taxon>Bacteria</taxon>
        <taxon>Pseudomonadati</taxon>
        <taxon>Pseudomonadota</taxon>
        <taxon>Gammaproteobacteria</taxon>
        <taxon>Thiohalospirales</taxon>
        <taxon>Thiohalospiraceae</taxon>
        <taxon>Thiohalospira</taxon>
    </lineage>
</organism>
<sequence length="241" mass="26292">MSIVDDYICREGDTVRVGAEAASRFAKEVAGDFNPIHDPDNRRFCVPGDLLFALVVGHYGLSPRMEFRFNGMVGADTPLALPEADGEMTIADTDGREYLTVARAPEPLADPAVAEALVRGYVAFSGQNFPWILQPLMAEQGVMFNPDRPLIIYDSMAFELLEGEGGPDLDVELADSSMEVDGKRGDVHLAFRLTSGGRTVGHGSKRLVVSGLRPYDETRMAEIIETFDVRKAAYFEEAGAV</sequence>
<dbReference type="Proteomes" id="UP000198611">
    <property type="component" value="Unassembled WGS sequence"/>
</dbReference>
<dbReference type="InterPro" id="IPR021974">
    <property type="entry name" value="DUF3581"/>
</dbReference>
<dbReference type="STRING" id="1123397.SAMN05660831_00298"/>
<evidence type="ECO:0000313" key="2">
    <source>
        <dbReference type="Proteomes" id="UP000198611"/>
    </source>
</evidence>
<dbReference type="AlphaFoldDB" id="A0A1I1NJ11"/>
<reference evidence="1 2" key="1">
    <citation type="submission" date="2016-10" db="EMBL/GenBank/DDBJ databases">
        <authorList>
            <person name="de Groot N.N."/>
        </authorList>
    </citation>
    <scope>NUCLEOTIDE SEQUENCE [LARGE SCALE GENOMIC DNA]</scope>
    <source>
        <strain evidence="1 2">HL3</strain>
    </source>
</reference>
<dbReference type="Pfam" id="PF12119">
    <property type="entry name" value="DUF3581"/>
    <property type="match status" value="1"/>
</dbReference>
<dbReference type="RefSeq" id="WP_205407722.1">
    <property type="nucleotide sequence ID" value="NZ_FOMJ01000001.1"/>
</dbReference>
<keyword evidence="2" id="KW-1185">Reference proteome</keyword>
<accession>A0A1I1NJ11</accession>
<dbReference type="EMBL" id="FOMJ01000001">
    <property type="protein sequence ID" value="SFC97527.1"/>
    <property type="molecule type" value="Genomic_DNA"/>
</dbReference>
<evidence type="ECO:0000313" key="1">
    <source>
        <dbReference type="EMBL" id="SFC97527.1"/>
    </source>
</evidence>
<protein>
    <recommendedName>
        <fullName evidence="3">DUF3581 domain-containing protein</fullName>
    </recommendedName>
</protein>